<dbReference type="Pfam" id="PF02163">
    <property type="entry name" value="Peptidase_M50"/>
    <property type="match status" value="1"/>
</dbReference>
<reference evidence="13 14" key="1">
    <citation type="journal article" date="2016" name="Nat. Commun.">
        <title>Thousands of microbial genomes shed light on interconnected biogeochemical processes in an aquifer system.</title>
        <authorList>
            <person name="Anantharaman K."/>
            <person name="Brown C.T."/>
            <person name="Hug L.A."/>
            <person name="Sharon I."/>
            <person name="Castelle C.J."/>
            <person name="Probst A.J."/>
            <person name="Thomas B.C."/>
            <person name="Singh A."/>
            <person name="Wilkins M.J."/>
            <person name="Karaoz U."/>
            <person name="Brodie E.L."/>
            <person name="Williams K.H."/>
            <person name="Hubbard S.S."/>
            <person name="Banfield J.F."/>
        </authorList>
    </citation>
    <scope>NUCLEOTIDE SEQUENCE [LARGE SCALE GENOMIC DNA]</scope>
</reference>
<dbReference type="SUPFAM" id="SSF50156">
    <property type="entry name" value="PDZ domain-like"/>
    <property type="match status" value="1"/>
</dbReference>
<feature type="transmembrane region" description="Helical" evidence="11">
    <location>
        <begin position="98"/>
        <end position="120"/>
    </location>
</feature>
<evidence type="ECO:0000256" key="3">
    <source>
        <dbReference type="ARBA" id="ARBA00007931"/>
    </source>
</evidence>
<evidence type="ECO:0000256" key="1">
    <source>
        <dbReference type="ARBA" id="ARBA00001947"/>
    </source>
</evidence>
<evidence type="ECO:0000256" key="7">
    <source>
        <dbReference type="ARBA" id="ARBA00022833"/>
    </source>
</evidence>
<organism evidence="13 14">
    <name type="scientific">Candidatus Amesbacteria bacterium RIFCSPHIGHO2_01_FULL_48_32b</name>
    <dbReference type="NCBI Taxonomy" id="1797253"/>
    <lineage>
        <taxon>Bacteria</taxon>
        <taxon>Candidatus Amesiibacteriota</taxon>
    </lineage>
</organism>
<dbReference type="AlphaFoldDB" id="A0A1F4YH60"/>
<sequence length="379" mass="41223">MDLQAMLVFLAVLSVLVMVHELGHLLAAKYFGIKVEEFGLGLPFTKALIKIKFKGTDYSVYPLIFGGFVRLQGEEGPSFAKASQGKTSFWERGRKQRMAVLLAGVVMNVILAVAGFALLYGHIGVPGQVREKITLIKIEPGSPAQEAGLLVHDRITAVEGREVNFSDFTRILRSWGGLKVNLEVERGGGTSLFEGITENRVEKLTVVVMPRLSPPEGQGPLGVVIASFPYLQVRQCAGLRAECVGGILGAAGKATVTWGGRVILGLREIGKSLTAGKVPQGVGGPVVIYEWTKVVAEGGFWPIVELVAILSVNLAIFNILPIPALDGGRMLFVWLEWVRKKRLEPELEKKINSWGFAFLIGLVILITMQDLIRTGILKK</sequence>
<evidence type="ECO:0000256" key="9">
    <source>
        <dbReference type="ARBA" id="ARBA00023049"/>
    </source>
</evidence>
<dbReference type="Gene3D" id="2.30.42.10">
    <property type="match status" value="1"/>
</dbReference>
<gene>
    <name evidence="13" type="ORF">A2876_04910</name>
</gene>
<protein>
    <recommendedName>
        <fullName evidence="12">PDZ domain-containing protein</fullName>
    </recommendedName>
</protein>
<dbReference type="InterPro" id="IPR036034">
    <property type="entry name" value="PDZ_sf"/>
</dbReference>
<evidence type="ECO:0000256" key="2">
    <source>
        <dbReference type="ARBA" id="ARBA00004141"/>
    </source>
</evidence>
<feature type="transmembrane region" description="Helical" evidence="11">
    <location>
        <begin position="303"/>
        <end position="325"/>
    </location>
</feature>
<dbReference type="InterPro" id="IPR008915">
    <property type="entry name" value="Peptidase_M50"/>
</dbReference>
<evidence type="ECO:0000256" key="5">
    <source>
        <dbReference type="ARBA" id="ARBA00022692"/>
    </source>
</evidence>
<proteinExistence type="inferred from homology"/>
<name>A0A1F4YH60_9BACT</name>
<evidence type="ECO:0000256" key="4">
    <source>
        <dbReference type="ARBA" id="ARBA00022670"/>
    </source>
</evidence>
<dbReference type="GO" id="GO:0004222">
    <property type="term" value="F:metalloendopeptidase activity"/>
    <property type="evidence" value="ECO:0007669"/>
    <property type="project" value="InterPro"/>
</dbReference>
<keyword evidence="5 11" id="KW-0812">Transmembrane</keyword>
<dbReference type="GO" id="GO:0006508">
    <property type="term" value="P:proteolysis"/>
    <property type="evidence" value="ECO:0007669"/>
    <property type="project" value="UniProtKB-KW"/>
</dbReference>
<comment type="similarity">
    <text evidence="3">Belongs to the peptidase M50B family.</text>
</comment>
<dbReference type="CDD" id="cd06163">
    <property type="entry name" value="S2P-M50_PDZ_RseP-like"/>
    <property type="match status" value="1"/>
</dbReference>
<comment type="subcellular location">
    <subcellularLocation>
        <location evidence="2">Membrane</location>
        <topology evidence="2">Multi-pass membrane protein</topology>
    </subcellularLocation>
</comment>
<comment type="cofactor">
    <cofactor evidence="1">
        <name>Zn(2+)</name>
        <dbReference type="ChEBI" id="CHEBI:29105"/>
    </cofactor>
</comment>
<dbReference type="EMBL" id="MEXH01000001">
    <property type="protein sequence ID" value="OGC93214.1"/>
    <property type="molecule type" value="Genomic_DNA"/>
</dbReference>
<feature type="transmembrane region" description="Helical" evidence="11">
    <location>
        <begin position="351"/>
        <end position="372"/>
    </location>
</feature>
<feature type="domain" description="PDZ" evidence="12">
    <location>
        <begin position="121"/>
        <end position="188"/>
    </location>
</feature>
<keyword evidence="6" id="KW-0378">Hydrolase</keyword>
<dbReference type="PANTHER" id="PTHR42837:SF2">
    <property type="entry name" value="MEMBRANE METALLOPROTEASE ARASP2, CHLOROPLASTIC-RELATED"/>
    <property type="match status" value="1"/>
</dbReference>
<accession>A0A1F4YH60</accession>
<comment type="caution">
    <text evidence="13">The sequence shown here is derived from an EMBL/GenBank/DDBJ whole genome shotgun (WGS) entry which is preliminary data.</text>
</comment>
<dbReference type="InterPro" id="IPR041489">
    <property type="entry name" value="PDZ_6"/>
</dbReference>
<keyword evidence="10 11" id="KW-0472">Membrane</keyword>
<evidence type="ECO:0000313" key="13">
    <source>
        <dbReference type="EMBL" id="OGC93214.1"/>
    </source>
</evidence>
<evidence type="ECO:0000256" key="6">
    <source>
        <dbReference type="ARBA" id="ARBA00022801"/>
    </source>
</evidence>
<evidence type="ECO:0000313" key="14">
    <source>
        <dbReference type="Proteomes" id="UP000178176"/>
    </source>
</evidence>
<evidence type="ECO:0000256" key="11">
    <source>
        <dbReference type="SAM" id="Phobius"/>
    </source>
</evidence>
<keyword evidence="4" id="KW-0645">Protease</keyword>
<keyword evidence="9" id="KW-0482">Metalloprotease</keyword>
<dbReference type="Pfam" id="PF17820">
    <property type="entry name" value="PDZ_6"/>
    <property type="match status" value="1"/>
</dbReference>
<keyword evidence="8 11" id="KW-1133">Transmembrane helix</keyword>
<evidence type="ECO:0000256" key="8">
    <source>
        <dbReference type="ARBA" id="ARBA00022989"/>
    </source>
</evidence>
<keyword evidence="7" id="KW-0862">Zinc</keyword>
<dbReference type="Proteomes" id="UP000178176">
    <property type="component" value="Unassembled WGS sequence"/>
</dbReference>
<dbReference type="GO" id="GO:0016020">
    <property type="term" value="C:membrane"/>
    <property type="evidence" value="ECO:0007669"/>
    <property type="project" value="UniProtKB-SubCell"/>
</dbReference>
<dbReference type="InterPro" id="IPR001478">
    <property type="entry name" value="PDZ"/>
</dbReference>
<dbReference type="SMART" id="SM00228">
    <property type="entry name" value="PDZ"/>
    <property type="match status" value="1"/>
</dbReference>
<dbReference type="InterPro" id="IPR004387">
    <property type="entry name" value="Pept_M50_Zn"/>
</dbReference>
<evidence type="ECO:0000259" key="12">
    <source>
        <dbReference type="SMART" id="SM00228"/>
    </source>
</evidence>
<evidence type="ECO:0000256" key="10">
    <source>
        <dbReference type="ARBA" id="ARBA00023136"/>
    </source>
</evidence>
<dbReference type="PANTHER" id="PTHR42837">
    <property type="entry name" value="REGULATOR OF SIGMA-E PROTEASE RSEP"/>
    <property type="match status" value="1"/>
</dbReference>